<dbReference type="PIRSF" id="PIRSF004555">
    <property type="entry name" value="UCP004555"/>
    <property type="match status" value="1"/>
</dbReference>
<evidence type="ECO:0000313" key="4">
    <source>
        <dbReference type="Proteomes" id="UP000179164"/>
    </source>
</evidence>
<dbReference type="EMBL" id="MHKE01000008">
    <property type="protein sequence ID" value="OGY84395.1"/>
    <property type="molecule type" value="Genomic_DNA"/>
</dbReference>
<keyword evidence="1" id="KW-0238">DNA-binding</keyword>
<dbReference type="InterPro" id="IPR036894">
    <property type="entry name" value="YbaB-like_sf"/>
</dbReference>
<evidence type="ECO:0000313" key="3">
    <source>
        <dbReference type="EMBL" id="OGY84395.1"/>
    </source>
</evidence>
<protein>
    <submittedName>
        <fullName evidence="3">Nucleoid-associated protein, YbaB/EbfC family</fullName>
    </submittedName>
</protein>
<accession>A0A1G2B5Y8</accession>
<proteinExistence type="predicted"/>
<sequence length="98" mass="10918">MLDKLKQLNELRQQAQQMKELLANETAFAEAENGKVRVVVNGNHEIMAVEIDPILLSPQEKQRVEAAIKDATNEATKKIQRAIAMKVQSGNFSFPGLT</sequence>
<dbReference type="PANTHER" id="PTHR33449:SF1">
    <property type="entry name" value="NUCLEOID-ASSOCIATED PROTEIN YBAB"/>
    <property type="match status" value="1"/>
</dbReference>
<dbReference type="Gene3D" id="3.30.1310.10">
    <property type="entry name" value="Nucleoid-associated protein YbaB-like domain"/>
    <property type="match status" value="1"/>
</dbReference>
<name>A0A1G2B5Y8_9BACT</name>
<dbReference type="NCBIfam" id="TIGR00103">
    <property type="entry name" value="DNA_YbaB_EbfC"/>
    <property type="match status" value="1"/>
</dbReference>
<dbReference type="Proteomes" id="UP000179164">
    <property type="component" value="Unassembled WGS sequence"/>
</dbReference>
<comment type="caution">
    <text evidence="3">The sequence shown here is derived from an EMBL/GenBank/DDBJ whole genome shotgun (WGS) entry which is preliminary data.</text>
</comment>
<dbReference type="SUPFAM" id="SSF82607">
    <property type="entry name" value="YbaB-like"/>
    <property type="match status" value="1"/>
</dbReference>
<dbReference type="PANTHER" id="PTHR33449">
    <property type="entry name" value="NUCLEOID-ASSOCIATED PROTEIN YBAB"/>
    <property type="match status" value="1"/>
</dbReference>
<feature type="coiled-coil region" evidence="2">
    <location>
        <begin position="1"/>
        <end position="32"/>
    </location>
</feature>
<dbReference type="InterPro" id="IPR004401">
    <property type="entry name" value="YbaB/EbfC"/>
</dbReference>
<reference evidence="3 4" key="1">
    <citation type="journal article" date="2016" name="Nat. Commun.">
        <title>Thousands of microbial genomes shed light on interconnected biogeochemical processes in an aquifer system.</title>
        <authorList>
            <person name="Anantharaman K."/>
            <person name="Brown C.T."/>
            <person name="Hug L.A."/>
            <person name="Sharon I."/>
            <person name="Castelle C.J."/>
            <person name="Probst A.J."/>
            <person name="Thomas B.C."/>
            <person name="Singh A."/>
            <person name="Wilkins M.J."/>
            <person name="Karaoz U."/>
            <person name="Brodie E.L."/>
            <person name="Williams K.H."/>
            <person name="Hubbard S.S."/>
            <person name="Banfield J.F."/>
        </authorList>
    </citation>
    <scope>NUCLEOTIDE SEQUENCE [LARGE SCALE GENOMIC DNA]</scope>
</reference>
<dbReference type="STRING" id="1798543.A2898_00300"/>
<gene>
    <name evidence="3" type="ORF">A2898_00300</name>
</gene>
<keyword evidence="2" id="KW-0175">Coiled coil</keyword>
<dbReference type="Pfam" id="PF02575">
    <property type="entry name" value="YbaB_DNA_bd"/>
    <property type="match status" value="1"/>
</dbReference>
<evidence type="ECO:0000256" key="2">
    <source>
        <dbReference type="SAM" id="Coils"/>
    </source>
</evidence>
<organism evidence="3 4">
    <name type="scientific">Candidatus Kerfeldbacteria bacterium RIFCSPLOWO2_01_FULL_48_11</name>
    <dbReference type="NCBI Taxonomy" id="1798543"/>
    <lineage>
        <taxon>Bacteria</taxon>
        <taxon>Candidatus Kerfeldiibacteriota</taxon>
    </lineage>
</organism>
<dbReference type="AlphaFoldDB" id="A0A1G2B5Y8"/>
<dbReference type="GO" id="GO:0003677">
    <property type="term" value="F:DNA binding"/>
    <property type="evidence" value="ECO:0007669"/>
    <property type="project" value="UniProtKB-KW"/>
</dbReference>
<dbReference type="GO" id="GO:0005829">
    <property type="term" value="C:cytosol"/>
    <property type="evidence" value="ECO:0007669"/>
    <property type="project" value="TreeGrafter"/>
</dbReference>
<evidence type="ECO:0000256" key="1">
    <source>
        <dbReference type="ARBA" id="ARBA00023125"/>
    </source>
</evidence>